<comment type="caution">
    <text evidence="1">The sequence shown here is derived from an EMBL/GenBank/DDBJ whole genome shotgun (WGS) entry which is preliminary data.</text>
</comment>
<gene>
    <name evidence="1" type="ORF">BDY19DRAFT_992478</name>
</gene>
<evidence type="ECO:0000313" key="1">
    <source>
        <dbReference type="EMBL" id="KAI0090265.1"/>
    </source>
</evidence>
<dbReference type="Proteomes" id="UP001055072">
    <property type="component" value="Unassembled WGS sequence"/>
</dbReference>
<name>A0ACB8U8H0_9APHY</name>
<organism evidence="1 2">
    <name type="scientific">Irpex rosettiformis</name>
    <dbReference type="NCBI Taxonomy" id="378272"/>
    <lineage>
        <taxon>Eukaryota</taxon>
        <taxon>Fungi</taxon>
        <taxon>Dikarya</taxon>
        <taxon>Basidiomycota</taxon>
        <taxon>Agaricomycotina</taxon>
        <taxon>Agaricomycetes</taxon>
        <taxon>Polyporales</taxon>
        <taxon>Irpicaceae</taxon>
        <taxon>Irpex</taxon>
    </lineage>
</organism>
<proteinExistence type="predicted"/>
<dbReference type="EMBL" id="MU274908">
    <property type="protein sequence ID" value="KAI0090265.1"/>
    <property type="molecule type" value="Genomic_DNA"/>
</dbReference>
<accession>A0ACB8U8H0</accession>
<keyword evidence="2" id="KW-1185">Reference proteome</keyword>
<reference evidence="1" key="1">
    <citation type="journal article" date="2021" name="Environ. Microbiol.">
        <title>Gene family expansions and transcriptome signatures uncover fungal adaptations to wood decay.</title>
        <authorList>
            <person name="Hage H."/>
            <person name="Miyauchi S."/>
            <person name="Viragh M."/>
            <person name="Drula E."/>
            <person name="Min B."/>
            <person name="Chaduli D."/>
            <person name="Navarro D."/>
            <person name="Favel A."/>
            <person name="Norest M."/>
            <person name="Lesage-Meessen L."/>
            <person name="Balint B."/>
            <person name="Merenyi Z."/>
            <person name="de Eugenio L."/>
            <person name="Morin E."/>
            <person name="Martinez A.T."/>
            <person name="Baldrian P."/>
            <person name="Stursova M."/>
            <person name="Martinez M.J."/>
            <person name="Novotny C."/>
            <person name="Magnuson J.K."/>
            <person name="Spatafora J.W."/>
            <person name="Maurice S."/>
            <person name="Pangilinan J."/>
            <person name="Andreopoulos W."/>
            <person name="LaButti K."/>
            <person name="Hundley H."/>
            <person name="Na H."/>
            <person name="Kuo A."/>
            <person name="Barry K."/>
            <person name="Lipzen A."/>
            <person name="Henrissat B."/>
            <person name="Riley R."/>
            <person name="Ahrendt S."/>
            <person name="Nagy L.G."/>
            <person name="Grigoriev I.V."/>
            <person name="Martin F."/>
            <person name="Rosso M.N."/>
        </authorList>
    </citation>
    <scope>NUCLEOTIDE SEQUENCE</scope>
    <source>
        <strain evidence="1">CBS 384.51</strain>
    </source>
</reference>
<evidence type="ECO:0000313" key="2">
    <source>
        <dbReference type="Proteomes" id="UP001055072"/>
    </source>
</evidence>
<protein>
    <submittedName>
        <fullName evidence="1">Uncharacterized protein</fullName>
    </submittedName>
</protein>
<sequence length="241" mass="25709">MPSVIGNYYASSAMAGPGTFKYVDGSSFSRGKYPSLGLGFPSGLFLARRLRASAPPFALSIQRPETVYEVDETADTGCSTTSGSDRDSEGETTETCSVSSVTSGWESGASGCTPRLHRLIYRHRLRPYSPPAETGLAVTGGDGEREDATPGAPRIPFPPSPRMEYACLTTPSSSGVGLGIRTSTPGGAYTESAFDPFGLQDNEEAHFHLPADLFSPEWEMSSAEFVATVKAWTQRREDASL</sequence>